<dbReference type="OrthoDB" id="193931at2759"/>
<feature type="compositionally biased region" description="Basic and acidic residues" evidence="1">
    <location>
        <begin position="325"/>
        <end position="341"/>
    </location>
</feature>
<feature type="compositionally biased region" description="Basic residues" evidence="1">
    <location>
        <begin position="276"/>
        <end position="287"/>
    </location>
</feature>
<evidence type="ECO:0000313" key="3">
    <source>
        <dbReference type="RefSeq" id="XP_013403516.1"/>
    </source>
</evidence>
<proteinExistence type="predicted"/>
<evidence type="ECO:0000313" key="2">
    <source>
        <dbReference type="Proteomes" id="UP000085678"/>
    </source>
</evidence>
<keyword evidence="2" id="KW-1185">Reference proteome</keyword>
<feature type="compositionally biased region" description="Gly residues" evidence="1">
    <location>
        <begin position="300"/>
        <end position="324"/>
    </location>
</feature>
<reference evidence="3" key="1">
    <citation type="submission" date="2025-08" db="UniProtKB">
        <authorList>
            <consortium name="RefSeq"/>
        </authorList>
    </citation>
    <scope>IDENTIFICATION</scope>
    <source>
        <tissue evidence="3">Gonads</tissue>
    </source>
</reference>
<protein>
    <submittedName>
        <fullName evidence="3">SNF-related serine/threonine-protein kinase-like</fullName>
    </submittedName>
</protein>
<feature type="compositionally biased region" description="Polar residues" evidence="1">
    <location>
        <begin position="389"/>
        <end position="418"/>
    </location>
</feature>
<name>A0A1S3IZT8_LINAN</name>
<dbReference type="RefSeq" id="XP_013403516.1">
    <property type="nucleotide sequence ID" value="XM_013548062.1"/>
</dbReference>
<feature type="compositionally biased region" description="Low complexity" evidence="1">
    <location>
        <begin position="345"/>
        <end position="356"/>
    </location>
</feature>
<gene>
    <name evidence="3" type="primary">LOC106168852</name>
</gene>
<feature type="region of interest" description="Disordered" evidence="1">
    <location>
        <begin position="118"/>
        <end position="143"/>
    </location>
</feature>
<organism evidence="2 3">
    <name type="scientific">Lingula anatina</name>
    <name type="common">Brachiopod</name>
    <name type="synonym">Lingula unguis</name>
    <dbReference type="NCBI Taxonomy" id="7574"/>
    <lineage>
        <taxon>Eukaryota</taxon>
        <taxon>Metazoa</taxon>
        <taxon>Spiralia</taxon>
        <taxon>Lophotrochozoa</taxon>
        <taxon>Brachiopoda</taxon>
        <taxon>Linguliformea</taxon>
        <taxon>Lingulata</taxon>
        <taxon>Lingulida</taxon>
        <taxon>Linguloidea</taxon>
        <taxon>Lingulidae</taxon>
        <taxon>Lingula</taxon>
    </lineage>
</organism>
<feature type="compositionally biased region" description="Acidic residues" evidence="1">
    <location>
        <begin position="207"/>
        <end position="217"/>
    </location>
</feature>
<sequence length="573" mass="61541">SLEKDQYDHITATYYLLAERRLKRQLTMMATAISDNGPPQAPQHVLRRVASAGPGQLNLEPLALSPRIQESHVTQADMFKSAQLVDSLVSPITAHAPSPLTFTSTAGPGERRKFSLIREESGEEESETEMSEKLAMGGAEPMDVDFDKNYEVKMTKSLDEVSSDSDSRSGSETSLSRKALALRRPVTSRPTLRSVSSSPQLLNQIFEEGESDGDDDLIQPSDSSRPRVYNTQHHHPLASPELLRKLGRMKKRRGSGQRGTSCSSSDASDTDDPDSKKRKEKLKHRFPRKDSSDTSSDTDGPGGFGGGPGGHGSASGPGGKGGGNPRRDRRDSDRKGGKDKGGGSSSSSKGSKNSKSGSKRAEHGPATLTDIPEQPKQAAQGKPSVSDAGKQQQAAGGTKNNHNLDNILEQSGADSGQSLPVKAAANGAHHIRKSSNLSLASNISNLSLSSSLTSRSSKYVVDSNAGTPRTSRDEDDKGHKINARIIHVISREFSDIYERLSREGSLKEDNGSICSNDCSLRNNSQVKRRSKEKVKVDINSNGLRDKMVLNAGTTESKGGISVKKPVTKCCVLF</sequence>
<dbReference type="Proteomes" id="UP000085678">
    <property type="component" value="Unplaced"/>
</dbReference>
<dbReference type="InParanoid" id="A0A1S3IZT8"/>
<feature type="compositionally biased region" description="Basic residues" evidence="1">
    <location>
        <begin position="245"/>
        <end position="255"/>
    </location>
</feature>
<feature type="compositionally biased region" description="Polar residues" evidence="1">
    <location>
        <begin position="188"/>
        <end position="203"/>
    </location>
</feature>
<evidence type="ECO:0000256" key="1">
    <source>
        <dbReference type="SAM" id="MobiDB-lite"/>
    </source>
</evidence>
<feature type="region of interest" description="Disordered" evidence="1">
    <location>
        <begin position="454"/>
        <end position="478"/>
    </location>
</feature>
<feature type="compositionally biased region" description="Basic and acidic residues" evidence="1">
    <location>
        <begin position="158"/>
        <end position="169"/>
    </location>
</feature>
<feature type="region of interest" description="Disordered" evidence="1">
    <location>
        <begin position="158"/>
        <end position="419"/>
    </location>
</feature>
<feature type="non-terminal residue" evidence="3">
    <location>
        <position position="1"/>
    </location>
</feature>
<dbReference type="KEGG" id="lak:106168852"/>
<dbReference type="AlphaFoldDB" id="A0A1S3IZT8"/>
<dbReference type="GeneID" id="106168852"/>
<accession>A0A1S3IZT8</accession>